<proteinExistence type="predicted"/>
<evidence type="ECO:0000256" key="1">
    <source>
        <dbReference type="SAM" id="MobiDB-lite"/>
    </source>
</evidence>
<accession>A0A179BCD8</accession>
<dbReference type="Gene3D" id="6.10.250.730">
    <property type="match status" value="1"/>
</dbReference>
<evidence type="ECO:0008006" key="3">
    <source>
        <dbReference type="Google" id="ProtNLM"/>
    </source>
</evidence>
<reference evidence="2" key="1">
    <citation type="submission" date="2016-04" db="EMBL/GenBank/DDBJ databases">
        <title>Fast-growing isolate from the root nodules of Vavilovia formosa.</title>
        <authorList>
            <person name="Kimeklis A."/>
            <person name="Safronova V."/>
            <person name="Belimov A."/>
            <person name="Andronov E."/>
        </authorList>
    </citation>
    <scope>NUCLEOTIDE SEQUENCE [LARGE SCALE GENOMIC DNA]</scope>
    <source>
        <strain evidence="2">Vaf-46</strain>
    </source>
</reference>
<comment type="caution">
    <text evidence="2">The sequence shown here is derived from an EMBL/GenBank/DDBJ whole genome shotgun (WGS) entry which is preliminary data.</text>
</comment>
<name>A0A179BCD8_RHILE</name>
<organism evidence="2">
    <name type="scientific">Rhizobium leguminosarum</name>
    <dbReference type="NCBI Taxonomy" id="384"/>
    <lineage>
        <taxon>Bacteria</taxon>
        <taxon>Pseudomonadati</taxon>
        <taxon>Pseudomonadota</taxon>
        <taxon>Alphaproteobacteria</taxon>
        <taxon>Hyphomicrobiales</taxon>
        <taxon>Rhizobiaceae</taxon>
        <taxon>Rhizobium/Agrobacterium group</taxon>
        <taxon>Rhizobium</taxon>
    </lineage>
</organism>
<evidence type="ECO:0000313" key="2">
    <source>
        <dbReference type="EMBL" id="OAP89362.1"/>
    </source>
</evidence>
<gene>
    <name evidence="2" type="ORF">A4U53_32930</name>
</gene>
<sequence>MPLNDVPWVRPVRLRLQCGLERTFTSVYDALDFLENEWPLRHGERHDRAVKTCRGAPNGIIPSMVAREAFVAACLEAGMPTVLAPWKTKPAAHPPRPARHVGDRYQRRQAH</sequence>
<protein>
    <recommendedName>
        <fullName evidence="3">DUF982 domain-containing protein</fullName>
    </recommendedName>
</protein>
<dbReference type="Pfam" id="PF06169">
    <property type="entry name" value="DUF982"/>
    <property type="match status" value="1"/>
</dbReference>
<dbReference type="InterPro" id="IPR010385">
    <property type="entry name" value="DUF982"/>
</dbReference>
<feature type="region of interest" description="Disordered" evidence="1">
    <location>
        <begin position="86"/>
        <end position="111"/>
    </location>
</feature>
<feature type="compositionally biased region" description="Basic and acidic residues" evidence="1">
    <location>
        <begin position="100"/>
        <end position="111"/>
    </location>
</feature>
<dbReference type="EMBL" id="LWBS01000437">
    <property type="protein sequence ID" value="OAP89362.1"/>
    <property type="molecule type" value="Genomic_DNA"/>
</dbReference>
<dbReference type="AlphaFoldDB" id="A0A179BCD8"/>